<dbReference type="PANTHER" id="PTHR31084:SF0">
    <property type="entry name" value="ALPHA-L-FUCOSIDASE 2"/>
    <property type="match status" value="1"/>
</dbReference>
<evidence type="ECO:0000313" key="3">
    <source>
        <dbReference type="Proteomes" id="UP000276128"/>
    </source>
</evidence>
<evidence type="ECO:0000313" key="2">
    <source>
        <dbReference type="EMBL" id="RTE09871.1"/>
    </source>
</evidence>
<reference evidence="2 3" key="1">
    <citation type="submission" date="2018-12" db="EMBL/GenBank/DDBJ databases">
        <title>Bacillus ochoae sp. nov., Paenibacillus whitsoniae sp. nov., Paenibacillus spiritus sp. nov. Isolated from the Mars Exploration Rover during spacecraft assembly.</title>
        <authorList>
            <person name="Seuylemezian A."/>
            <person name="Vaishampayan P."/>
        </authorList>
    </citation>
    <scope>NUCLEOTIDE SEQUENCE [LARGE SCALE GENOMIC DNA]</scope>
    <source>
        <strain evidence="2 3">MER 54</strain>
    </source>
</reference>
<dbReference type="InterPro" id="IPR008928">
    <property type="entry name" value="6-hairpin_glycosidase_sf"/>
</dbReference>
<dbReference type="Gene3D" id="1.50.10.10">
    <property type="match status" value="1"/>
</dbReference>
<dbReference type="EMBL" id="RXHU01000025">
    <property type="protein sequence ID" value="RTE09871.1"/>
    <property type="molecule type" value="Genomic_DNA"/>
</dbReference>
<dbReference type="SUPFAM" id="SSF48208">
    <property type="entry name" value="Six-hairpin glycosidases"/>
    <property type="match status" value="1"/>
</dbReference>
<dbReference type="InterPro" id="IPR012341">
    <property type="entry name" value="6hp_glycosidase-like_sf"/>
</dbReference>
<gene>
    <name evidence="2" type="ORF">EJQ19_10070</name>
</gene>
<dbReference type="RefSeq" id="WP_126141085.1">
    <property type="nucleotide sequence ID" value="NZ_RXHU01000025.1"/>
</dbReference>
<name>A0A3S0A564_9BACL</name>
<dbReference type="Pfam" id="PF22124">
    <property type="entry name" value="Glyco_hydro_95_cat"/>
    <property type="match status" value="1"/>
</dbReference>
<dbReference type="GO" id="GO:0004560">
    <property type="term" value="F:alpha-L-fucosidase activity"/>
    <property type="evidence" value="ECO:0007669"/>
    <property type="project" value="TreeGrafter"/>
</dbReference>
<feature type="domain" description="Glycosyl hydrolase family 95 catalytic" evidence="1">
    <location>
        <begin position="251"/>
        <end position="641"/>
    </location>
</feature>
<dbReference type="PANTHER" id="PTHR31084">
    <property type="entry name" value="ALPHA-L-FUCOSIDASE 2"/>
    <property type="match status" value="1"/>
</dbReference>
<evidence type="ECO:0000259" key="1">
    <source>
        <dbReference type="Pfam" id="PF22124"/>
    </source>
</evidence>
<organism evidence="2 3">
    <name type="scientific">Paenibacillus whitsoniae</name>
    <dbReference type="NCBI Taxonomy" id="2496558"/>
    <lineage>
        <taxon>Bacteria</taxon>
        <taxon>Bacillati</taxon>
        <taxon>Bacillota</taxon>
        <taxon>Bacilli</taxon>
        <taxon>Bacillales</taxon>
        <taxon>Paenibacillaceae</taxon>
        <taxon>Paenibacillus</taxon>
    </lineage>
</organism>
<sequence>MKAIRIEPAYTIPWSMETSFCHDGIPLSNGVFGALVWFEGDTVMLTINRADFWDHRGGTIWREDCSYARLKTLLQSGDFEAARQLYPTQTLNGKEKRPARLAMGRYEVKLKPGVSLVSAELRMKEAEAVLGFRTSEGERFMYISVEIDSPLLAVSCEGEMIASVAAKPSYAFEKVKAYWDDFDIPPPREVRGGWVQELPEDPTCAVISEYSDSNLWIAAEYGRSAEAAVQAAQARLSQIRQSDFKDAFTKTKKHWSSLWEQAADISLPDREIENMYYLGIYRMLGNSMPGRIAPTLQGPWAEDYRNPPWSCDYHFNINVQECLWPAYGANLLDSLKPLFTMIDSWKPTLALNAKRFVGIDDGYMLGHSVDDLGRPVGGMWTGTIDQANTSWVAQMMWQYAEYAGDERFLLEAVYPFMKKALNVFVAMMERDGDAYALPVSVSPEYGGSSPEGLGRNSTFFLVNVHFLCEKLLELEERYGLDADYAALTADIRAKLPPYTVGPRQFQEFDRKPGHELYLWEGQPLAVSHRHHSHLAGIYPFDTLNMSDPEVAGIVMNSYKSWVDKGMGRWAGWSMPWASIIHNRLGKPDMAYLTLKLLKDAFMMPSYASQHNGTYDGFTQFVGRETMQIEACIAASAAVLEMFVQCVRGKIRIFTGVAARFKEASFSGIRAAGAFLLSGKKESGKVVSVTVLSEQYAVLRLVSPFGDEAMLLRGERREIVKAAGGIIELRLHAGETVTFEPAGADDGAGMRRV</sequence>
<dbReference type="InterPro" id="IPR054363">
    <property type="entry name" value="GH95_cat"/>
</dbReference>
<dbReference type="Proteomes" id="UP000276128">
    <property type="component" value="Unassembled WGS sequence"/>
</dbReference>
<proteinExistence type="predicted"/>
<protein>
    <recommendedName>
        <fullName evidence="1">Glycosyl hydrolase family 95 catalytic domain-containing protein</fullName>
    </recommendedName>
</protein>
<dbReference type="AlphaFoldDB" id="A0A3S0A564"/>
<dbReference type="OrthoDB" id="9802600at2"/>
<comment type="caution">
    <text evidence="2">The sequence shown here is derived from an EMBL/GenBank/DDBJ whole genome shotgun (WGS) entry which is preliminary data.</text>
</comment>
<dbReference type="Gene3D" id="2.70.98.50">
    <property type="entry name" value="putative glycoside hydrolase family protein from bacillus halodurans"/>
    <property type="match status" value="1"/>
</dbReference>
<accession>A0A3S0A564</accession>
<dbReference type="GO" id="GO:0005975">
    <property type="term" value="P:carbohydrate metabolic process"/>
    <property type="evidence" value="ECO:0007669"/>
    <property type="project" value="InterPro"/>
</dbReference>
<keyword evidence="3" id="KW-1185">Reference proteome</keyword>